<comment type="caution">
    <text evidence="2">The sequence shown here is derived from an EMBL/GenBank/DDBJ whole genome shotgun (WGS) entry which is preliminary data.</text>
</comment>
<dbReference type="EMBL" id="JALNMJ010000005">
    <property type="protein sequence ID" value="MCK7612324.1"/>
    <property type="molecule type" value="Genomic_DNA"/>
</dbReference>
<evidence type="ECO:0000256" key="1">
    <source>
        <dbReference type="SAM" id="Phobius"/>
    </source>
</evidence>
<evidence type="ECO:0000313" key="3">
    <source>
        <dbReference type="Proteomes" id="UP001431221"/>
    </source>
</evidence>
<organism evidence="2 3">
    <name type="scientific">Roseibium sediminicola</name>
    <dbReference type="NCBI Taxonomy" id="2933272"/>
    <lineage>
        <taxon>Bacteria</taxon>
        <taxon>Pseudomonadati</taxon>
        <taxon>Pseudomonadota</taxon>
        <taxon>Alphaproteobacteria</taxon>
        <taxon>Hyphomicrobiales</taxon>
        <taxon>Stappiaceae</taxon>
        <taxon>Roseibium</taxon>
    </lineage>
</organism>
<evidence type="ECO:0000313" key="2">
    <source>
        <dbReference type="EMBL" id="MCK7612324.1"/>
    </source>
</evidence>
<name>A0ABT0GS98_9HYPH</name>
<keyword evidence="1" id="KW-0812">Transmembrane</keyword>
<feature type="transmembrane region" description="Helical" evidence="1">
    <location>
        <begin position="297"/>
        <end position="318"/>
    </location>
</feature>
<sequence>MTDTSSARAPQGPRIEMVIIGAIVVIMLGAIWYVMSQQQQSLRRSPSGLDGLQIWLTANGASAQNFTGGWLIDETTVGLLVIPVYDSALDEPRTRPTTPEELLFQQDEFDLTSSVIQKKARRVPTLVVLPKWRSGMRLTGLAHPVLGVERGRLTATLRKLTGDGDIELVPARSPFTDFRYRAGDGQSMTARIYAAQMISDENCTPVIGRPDAMLLAECPLAGTGDDEPGQTILVLSDPDLLNNHGLRLGENARIALDLLEDRAGDANIVIDYSSDVWLRDPYVEPERERTWDDLARFFGPPFLALWAGAALLLALFLWRAALRYGPIRPETSGPGAGKDIAVQARARLLRLSGQDGALARDYAAARLAATASQLFGPAHARHYAGEQAFLTYTERRHPALASRLHAVLDTIHKLPARLPASDAIRQIDQLEQVLEQITHDA</sequence>
<gene>
    <name evidence="2" type="ORF">M0H32_09145</name>
</gene>
<keyword evidence="1" id="KW-0472">Membrane</keyword>
<evidence type="ECO:0008006" key="4">
    <source>
        <dbReference type="Google" id="ProtNLM"/>
    </source>
</evidence>
<dbReference type="Proteomes" id="UP001431221">
    <property type="component" value="Unassembled WGS sequence"/>
</dbReference>
<feature type="transmembrane region" description="Helical" evidence="1">
    <location>
        <begin position="15"/>
        <end position="35"/>
    </location>
</feature>
<keyword evidence="1" id="KW-1133">Transmembrane helix</keyword>
<keyword evidence="3" id="KW-1185">Reference proteome</keyword>
<protein>
    <recommendedName>
        <fullName evidence="4">DUF4350 domain-containing protein</fullName>
    </recommendedName>
</protein>
<accession>A0ABT0GS98</accession>
<dbReference type="RefSeq" id="WP_248153273.1">
    <property type="nucleotide sequence ID" value="NZ_JALNMJ010000005.1"/>
</dbReference>
<proteinExistence type="predicted"/>
<reference evidence="2" key="1">
    <citation type="submission" date="2022-04" db="EMBL/GenBank/DDBJ databases">
        <title>Roseibium sp. CAU 1639 isolated from mud.</title>
        <authorList>
            <person name="Kim W."/>
        </authorList>
    </citation>
    <scope>NUCLEOTIDE SEQUENCE</scope>
    <source>
        <strain evidence="2">CAU 1639</strain>
    </source>
</reference>